<reference evidence="3" key="1">
    <citation type="submission" date="2022-07" db="EMBL/GenBank/DDBJ databases">
        <title>Parvularcula maris sp. nov., an algicidal bacterium isolated from seawater.</title>
        <authorList>
            <person name="Li F."/>
        </authorList>
    </citation>
    <scope>NUCLEOTIDE SEQUENCE</scope>
    <source>
        <strain evidence="3">BGMRC 0090</strain>
    </source>
</reference>
<dbReference type="InterPro" id="IPR006905">
    <property type="entry name" value="Flavin_halogenase"/>
</dbReference>
<evidence type="ECO:0000256" key="2">
    <source>
        <dbReference type="PIRSR" id="PIRSR011396-2"/>
    </source>
</evidence>
<dbReference type="GO" id="GO:0004497">
    <property type="term" value="F:monooxygenase activity"/>
    <property type="evidence" value="ECO:0007669"/>
    <property type="project" value="InterPro"/>
</dbReference>
<feature type="binding site" evidence="2">
    <location>
        <position position="369"/>
    </location>
    <ligand>
        <name>FAD</name>
        <dbReference type="ChEBI" id="CHEBI:57692"/>
    </ligand>
</feature>
<name>A0A9X2L841_9PROT</name>
<keyword evidence="2" id="KW-0274">FAD</keyword>
<accession>A0A9X2L841</accession>
<keyword evidence="2" id="KW-0285">Flavoprotein</keyword>
<gene>
    <name evidence="3" type="ORF">NOG11_04915</name>
</gene>
<dbReference type="InterPro" id="IPR033856">
    <property type="entry name" value="Trp_halogen"/>
</dbReference>
<evidence type="ECO:0000313" key="3">
    <source>
        <dbReference type="EMBL" id="MCQ8184723.1"/>
    </source>
</evidence>
<keyword evidence="2" id="KW-0547">Nucleotide-binding</keyword>
<dbReference type="Pfam" id="PF04820">
    <property type="entry name" value="Trp_halogenase"/>
    <property type="match status" value="1"/>
</dbReference>
<dbReference type="EMBL" id="JANIBC010000002">
    <property type="protein sequence ID" value="MCQ8184723.1"/>
    <property type="molecule type" value="Genomic_DNA"/>
</dbReference>
<feature type="active site" evidence="1">
    <location>
        <position position="94"/>
    </location>
</feature>
<proteinExistence type="predicted"/>
<dbReference type="GO" id="GO:0000166">
    <property type="term" value="F:nucleotide binding"/>
    <property type="evidence" value="ECO:0007669"/>
    <property type="project" value="UniProtKB-KW"/>
</dbReference>
<organism evidence="3 4">
    <name type="scientific">Parvularcula maris</name>
    <dbReference type="NCBI Taxonomy" id="2965077"/>
    <lineage>
        <taxon>Bacteria</taxon>
        <taxon>Pseudomonadati</taxon>
        <taxon>Pseudomonadota</taxon>
        <taxon>Alphaproteobacteria</taxon>
        <taxon>Parvularculales</taxon>
        <taxon>Parvularculaceae</taxon>
        <taxon>Parvularcula</taxon>
    </lineage>
</organism>
<sequence length="525" mass="57667">MNTESTLPNTEEAQGAIRRVVVVGGGTAGWLTASILAADHCASQANGLQVTVVESPRIGILGVGEGTWPSLRDTLRRIGISERTFLKRCNASFKQGSRFDSWVSGEEGDSYYHPFEAPPNEDEVDVLSLWRTVGTGVAFHEVASHQAALCQANRAPKQASTPEYAAVANYGYHLDAPAFAELLKQHATSVLGVRHIPADIEDVVTSQGGMVQAVLTTDGQRIEGDFFADCSGSRALLIGRTEGAGVTDVSDVLFNDRALAVHLPFQEEREAVASQTTATALGAGWVWDIALQTRRGIGHVFSSQHSSEEEARHALSDYLQRVSPGTSLSGEEARLIKFRSAYREKPWSGNVAAIGMAAGFVEPLEASAIVMIELMASMLSDTLPENRAALPLAAARFNGRFAYRWERIVDFLKLHYVLSRRSEPYWQAHRDPSTWPERLHELLGQWRFEPPSREDFQQSREIFPAASYAYVLYGMGFETAPPVRRRRKDDPQAIRGTLTNIARTTEQCLAGLPSNRELLDVLTAD</sequence>
<dbReference type="AlphaFoldDB" id="A0A9X2L841"/>
<dbReference type="SUPFAM" id="SSF51905">
    <property type="entry name" value="FAD/NAD(P)-binding domain"/>
    <property type="match status" value="1"/>
</dbReference>
<dbReference type="Gene3D" id="3.50.50.60">
    <property type="entry name" value="FAD/NAD(P)-binding domain"/>
    <property type="match status" value="1"/>
</dbReference>
<dbReference type="PANTHER" id="PTHR43747">
    <property type="entry name" value="FAD-BINDING PROTEIN"/>
    <property type="match status" value="1"/>
</dbReference>
<feature type="binding site" evidence="2">
    <location>
        <position position="365"/>
    </location>
    <ligand>
        <name>L-tryptophan</name>
        <dbReference type="ChEBI" id="CHEBI:57912"/>
    </ligand>
</feature>
<evidence type="ECO:0000313" key="4">
    <source>
        <dbReference type="Proteomes" id="UP001142610"/>
    </source>
</evidence>
<dbReference type="Proteomes" id="UP001142610">
    <property type="component" value="Unassembled WGS sequence"/>
</dbReference>
<dbReference type="InterPro" id="IPR036188">
    <property type="entry name" value="FAD/NAD-bd_sf"/>
</dbReference>
<protein>
    <submittedName>
        <fullName evidence="3">Tryptophan 7-halogenase</fullName>
    </submittedName>
</protein>
<dbReference type="PANTHER" id="PTHR43747:SF4">
    <property type="entry name" value="FLAVIN-DEPENDENT TRYPTOPHAN HALOGENASE"/>
    <property type="match status" value="1"/>
</dbReference>
<feature type="binding site" evidence="2">
    <location>
        <begin position="25"/>
        <end position="28"/>
    </location>
    <ligand>
        <name>FAD</name>
        <dbReference type="ChEBI" id="CHEBI:57692"/>
    </ligand>
</feature>
<dbReference type="RefSeq" id="WP_256618571.1">
    <property type="nucleotide sequence ID" value="NZ_JANIBC010000002.1"/>
</dbReference>
<dbReference type="PIRSF" id="PIRSF011396">
    <property type="entry name" value="Trp_halogenase"/>
    <property type="match status" value="1"/>
</dbReference>
<evidence type="ECO:0000256" key="1">
    <source>
        <dbReference type="PIRSR" id="PIRSR011396-1"/>
    </source>
</evidence>
<keyword evidence="4" id="KW-1185">Reference proteome</keyword>
<comment type="caution">
    <text evidence="3">The sequence shown here is derived from an EMBL/GenBank/DDBJ whole genome shotgun (WGS) entry which is preliminary data.</text>
</comment>
<dbReference type="InterPro" id="IPR050816">
    <property type="entry name" value="Flavin-dep_Halogenase_NPB"/>
</dbReference>
<feature type="binding site" evidence="2">
    <location>
        <position position="94"/>
    </location>
    <ligand>
        <name>7-chloro-L-tryptophan</name>
        <dbReference type="ChEBI" id="CHEBI:58713"/>
    </ligand>
</feature>